<evidence type="ECO:0000313" key="7">
    <source>
        <dbReference type="EMBL" id="CAJ0573013.1"/>
    </source>
</evidence>
<dbReference type="InterPro" id="IPR036005">
    <property type="entry name" value="Creatinase/aminopeptidase-like"/>
</dbReference>
<evidence type="ECO:0000256" key="2">
    <source>
        <dbReference type="ARBA" id="ARBA00008766"/>
    </source>
</evidence>
<keyword evidence="8" id="KW-1185">Reference proteome</keyword>
<dbReference type="EMBL" id="CATQJA010002612">
    <property type="protein sequence ID" value="CAJ0573013.1"/>
    <property type="molecule type" value="Genomic_DNA"/>
</dbReference>
<dbReference type="InterPro" id="IPR036291">
    <property type="entry name" value="NAD(P)-bd_dom_sf"/>
</dbReference>
<dbReference type="Gene3D" id="3.40.350.10">
    <property type="entry name" value="Creatinase/prolidase N-terminal domain"/>
    <property type="match status" value="1"/>
</dbReference>
<proteinExistence type="inferred from homology"/>
<name>A0AA36FYK7_9BILA</name>
<dbReference type="InterPro" id="IPR002347">
    <property type="entry name" value="SDR_fam"/>
</dbReference>
<dbReference type="InterPro" id="IPR000994">
    <property type="entry name" value="Pept_M24"/>
</dbReference>
<dbReference type="SUPFAM" id="SSF53092">
    <property type="entry name" value="Creatinase/prolidase N-terminal domain"/>
    <property type="match status" value="1"/>
</dbReference>
<keyword evidence="4" id="KW-0378">Hydrolase</keyword>
<dbReference type="Gene3D" id="3.90.230.10">
    <property type="entry name" value="Creatinase/methionine aminopeptidase superfamily"/>
    <property type="match status" value="1"/>
</dbReference>
<dbReference type="InterPro" id="IPR007865">
    <property type="entry name" value="Aminopep_P_N"/>
</dbReference>
<comment type="cofactor">
    <cofactor evidence="1">
        <name>Mn(2+)</name>
        <dbReference type="ChEBI" id="CHEBI:29035"/>
    </cofactor>
</comment>
<dbReference type="PRINTS" id="PR00081">
    <property type="entry name" value="GDHRDH"/>
</dbReference>
<keyword evidence="3" id="KW-0479">Metal-binding</keyword>
<dbReference type="PANTHER" id="PTHR43226:SF4">
    <property type="entry name" value="XAA-PRO AMINOPEPTIDASE 3"/>
    <property type="match status" value="1"/>
</dbReference>
<accession>A0AA36FYK7</accession>
<gene>
    <name evidence="7" type="ORF">MSPICULIGERA_LOCUS11383</name>
</gene>
<feature type="domain" description="Aminopeptidase P N-terminal" evidence="6">
    <location>
        <begin position="256"/>
        <end position="396"/>
    </location>
</feature>
<dbReference type="Proteomes" id="UP001177023">
    <property type="component" value="Unassembled WGS sequence"/>
</dbReference>
<dbReference type="Gene3D" id="3.40.50.720">
    <property type="entry name" value="NAD(P)-binding Rossmann-like Domain"/>
    <property type="match status" value="1"/>
</dbReference>
<reference evidence="7" key="1">
    <citation type="submission" date="2023-06" db="EMBL/GenBank/DDBJ databases">
        <authorList>
            <person name="Delattre M."/>
        </authorList>
    </citation>
    <scope>NUCLEOTIDE SEQUENCE</scope>
    <source>
        <strain evidence="7">AF72</strain>
    </source>
</reference>
<dbReference type="GO" id="GO:0070006">
    <property type="term" value="F:metalloaminopeptidase activity"/>
    <property type="evidence" value="ECO:0007669"/>
    <property type="project" value="InterPro"/>
</dbReference>
<dbReference type="GO" id="GO:0030145">
    <property type="term" value="F:manganese ion binding"/>
    <property type="evidence" value="ECO:0007669"/>
    <property type="project" value="InterPro"/>
</dbReference>
<evidence type="ECO:0000256" key="1">
    <source>
        <dbReference type="ARBA" id="ARBA00001936"/>
    </source>
</evidence>
<sequence>MAQTVLVTGAASSIGRAVVERLATHGHRIAAADTAKQLSELKEHLKKIKGDIAPVEVDVTKAEHRKELFQKVESALGPIDSLIICPGQNPSRGNTIDETCAGMLDKVMTQYVTTPFRLAQQGMDSLQKSKNGSIVFFGSIGGFQPMIDLGMYSVASSAVLALTKAVAMSAATRKVRANAVISGMIDGDGSSAVWDSGFEIFENESIAKTREAIPQMIPLGRLGQPADIAGAVSFLISPNARYITGENLVLSGGVQVRNEEYAARRERLVAGIRKRHPPSQHRNLLILLQGSKLHYIAPDVVTHYRQCSNFRYLTGITEPGAIYAMHVAEKGDVRCYLFLDKKTSHEELWEGPSPDHTELVSTSGAVDVLPVRQFLGFLDKTAKGAFLCYDFDGNWNAETKQQLAGGSSMASIKNELHLLRVQKSPKEVEMMRHVCEVGSVALTATISKSKHVYHENEIRGRMELESRRRGAEALAYLPVIAGGPRANTIHYLNANSSLRPTDTVLMDAGCDINGYVSDITRCFPVSGRWSDPQRVVYDALNLVQTNLLHYANNNECSLSTLFHRMNEYLAAAMREAGMLSNKLSDQELLREANALCPHHVSHYLGMDVHDCDTVAKNMNLQPGMAFTIEPGVYIPDDRKNVPKEFRGIGYRIEDDVVRTESGIE</sequence>
<organism evidence="7 8">
    <name type="scientific">Mesorhabditis spiculigera</name>
    <dbReference type="NCBI Taxonomy" id="96644"/>
    <lineage>
        <taxon>Eukaryota</taxon>
        <taxon>Metazoa</taxon>
        <taxon>Ecdysozoa</taxon>
        <taxon>Nematoda</taxon>
        <taxon>Chromadorea</taxon>
        <taxon>Rhabditida</taxon>
        <taxon>Rhabditina</taxon>
        <taxon>Rhabditomorpha</taxon>
        <taxon>Rhabditoidea</taxon>
        <taxon>Rhabditidae</taxon>
        <taxon>Mesorhabditinae</taxon>
        <taxon>Mesorhabditis</taxon>
    </lineage>
</organism>
<dbReference type="GO" id="GO:0005739">
    <property type="term" value="C:mitochondrion"/>
    <property type="evidence" value="ECO:0007669"/>
    <property type="project" value="TreeGrafter"/>
</dbReference>
<dbReference type="Pfam" id="PF05195">
    <property type="entry name" value="AMP_N"/>
    <property type="match status" value="1"/>
</dbReference>
<evidence type="ECO:0000313" key="8">
    <source>
        <dbReference type="Proteomes" id="UP001177023"/>
    </source>
</evidence>
<evidence type="ECO:0000256" key="3">
    <source>
        <dbReference type="ARBA" id="ARBA00022723"/>
    </source>
</evidence>
<evidence type="ECO:0000256" key="4">
    <source>
        <dbReference type="ARBA" id="ARBA00022801"/>
    </source>
</evidence>
<dbReference type="SUPFAM" id="SSF55920">
    <property type="entry name" value="Creatinase/aminopeptidase"/>
    <property type="match status" value="1"/>
</dbReference>
<comment type="caution">
    <text evidence="7">The sequence shown here is derived from an EMBL/GenBank/DDBJ whole genome shotgun (WGS) entry which is preliminary data.</text>
</comment>
<comment type="similarity">
    <text evidence="2">Belongs to the peptidase M24B family.</text>
</comment>
<evidence type="ECO:0000256" key="5">
    <source>
        <dbReference type="ARBA" id="ARBA00023211"/>
    </source>
</evidence>
<dbReference type="InterPro" id="IPR029149">
    <property type="entry name" value="Creatin/AminoP/Spt16_N"/>
</dbReference>
<dbReference type="AlphaFoldDB" id="A0AA36FYK7"/>
<dbReference type="Pfam" id="PF13561">
    <property type="entry name" value="adh_short_C2"/>
    <property type="match status" value="1"/>
</dbReference>
<dbReference type="GO" id="GO:0006508">
    <property type="term" value="P:proteolysis"/>
    <property type="evidence" value="ECO:0007669"/>
    <property type="project" value="TreeGrafter"/>
</dbReference>
<keyword evidence="5" id="KW-0464">Manganese</keyword>
<feature type="non-terminal residue" evidence="7">
    <location>
        <position position="664"/>
    </location>
</feature>
<dbReference type="Pfam" id="PF00557">
    <property type="entry name" value="Peptidase_M24"/>
    <property type="match status" value="1"/>
</dbReference>
<dbReference type="InterPro" id="IPR052433">
    <property type="entry name" value="X-Pro_dipept-like"/>
</dbReference>
<dbReference type="SMART" id="SM01011">
    <property type="entry name" value="AMP_N"/>
    <property type="match status" value="1"/>
</dbReference>
<protein>
    <recommendedName>
        <fullName evidence="6">Aminopeptidase P N-terminal domain-containing protein</fullName>
    </recommendedName>
</protein>
<dbReference type="PANTHER" id="PTHR43226">
    <property type="entry name" value="XAA-PRO AMINOPEPTIDASE 3"/>
    <property type="match status" value="1"/>
</dbReference>
<evidence type="ECO:0000259" key="6">
    <source>
        <dbReference type="SMART" id="SM01011"/>
    </source>
</evidence>
<dbReference type="SUPFAM" id="SSF51735">
    <property type="entry name" value="NAD(P)-binding Rossmann-fold domains"/>
    <property type="match status" value="1"/>
</dbReference>